<name>A0ABV9RBV5_9PSEU</name>
<comment type="caution">
    <text evidence="3">The sequence shown here is derived from an EMBL/GenBank/DDBJ whole genome shotgun (WGS) entry which is preliminary data.</text>
</comment>
<dbReference type="Pfam" id="PF01935">
    <property type="entry name" value="DUF87"/>
    <property type="match status" value="1"/>
</dbReference>
<dbReference type="SUPFAM" id="SSF52540">
    <property type="entry name" value="P-loop containing nucleoside triphosphate hydrolases"/>
    <property type="match status" value="1"/>
</dbReference>
<dbReference type="InterPro" id="IPR027417">
    <property type="entry name" value="P-loop_NTPase"/>
</dbReference>
<dbReference type="PANTHER" id="PTHR30121">
    <property type="entry name" value="UNCHARACTERIZED PROTEIN YJGR-RELATED"/>
    <property type="match status" value="1"/>
</dbReference>
<dbReference type="Gene3D" id="3.40.50.300">
    <property type="entry name" value="P-loop containing nucleotide triphosphate hydrolases"/>
    <property type="match status" value="2"/>
</dbReference>
<dbReference type="CDD" id="cd01127">
    <property type="entry name" value="TrwB_TraG_TraD_VirD4"/>
    <property type="match status" value="1"/>
</dbReference>
<keyword evidence="3" id="KW-0547">Nucleotide-binding</keyword>
<dbReference type="Proteomes" id="UP001595909">
    <property type="component" value="Unassembled WGS sequence"/>
</dbReference>
<protein>
    <submittedName>
        <fullName evidence="3">Helicase HerA domain-containing protein</fullName>
    </submittedName>
</protein>
<dbReference type="GO" id="GO:0004386">
    <property type="term" value="F:helicase activity"/>
    <property type="evidence" value="ECO:0007669"/>
    <property type="project" value="UniProtKB-KW"/>
</dbReference>
<gene>
    <name evidence="3" type="ORF">ACFPEL_00500</name>
</gene>
<feature type="region of interest" description="Disordered" evidence="1">
    <location>
        <begin position="1125"/>
        <end position="1236"/>
    </location>
</feature>
<keyword evidence="3" id="KW-0378">Hydrolase</keyword>
<reference evidence="4" key="1">
    <citation type="journal article" date="2019" name="Int. J. Syst. Evol. Microbiol.">
        <title>The Global Catalogue of Microorganisms (GCM) 10K type strain sequencing project: providing services to taxonomists for standard genome sequencing and annotation.</title>
        <authorList>
            <consortium name="The Broad Institute Genomics Platform"/>
            <consortium name="The Broad Institute Genome Sequencing Center for Infectious Disease"/>
            <person name="Wu L."/>
            <person name="Ma J."/>
        </authorList>
    </citation>
    <scope>NUCLEOTIDE SEQUENCE [LARGE SCALE GENOMIC DNA]</scope>
    <source>
        <strain evidence="4">CCUG 50347</strain>
    </source>
</reference>
<dbReference type="RefSeq" id="WP_274188936.1">
    <property type="nucleotide sequence ID" value="NZ_BAABHN010000001.1"/>
</dbReference>
<evidence type="ECO:0000256" key="1">
    <source>
        <dbReference type="SAM" id="MobiDB-lite"/>
    </source>
</evidence>
<evidence type="ECO:0000313" key="4">
    <source>
        <dbReference type="Proteomes" id="UP001595909"/>
    </source>
</evidence>
<accession>A0ABV9RBV5</accession>
<keyword evidence="3" id="KW-0347">Helicase</keyword>
<proteinExistence type="predicted"/>
<evidence type="ECO:0000313" key="3">
    <source>
        <dbReference type="EMBL" id="MFC4830872.1"/>
    </source>
</evidence>
<evidence type="ECO:0000259" key="2">
    <source>
        <dbReference type="Pfam" id="PF01935"/>
    </source>
</evidence>
<dbReference type="PANTHER" id="PTHR30121:SF6">
    <property type="entry name" value="SLR6007 PROTEIN"/>
    <property type="match status" value="1"/>
</dbReference>
<sequence>MLLVPVGAGAAASSLDNSFERHDVAELLRAVGDRLAARLDPEMRHATTQVGRVLGRTRPVETWARYLADVVEDPEWRTVGARLWMVGLVPDVGGESLLGRLSDNARCAKEISRPLRAVASVPDRVTKAGLEEGPARDRIVAYLSRTGVDLSDAAGWAAPLAVEPYVETLSFEHWPLAQRRPENIRSLRVDPFLKEDGTLRAGTRLKQDSPGDPPYAEAGPESPASLKLVWRTDPPTTEAIHRWRLEVLPPDDLRDQDTEPLRAQTVKGDKRQAIVHLPLAEEDLDGAGLLLVRVTALDSAGQTVLLADHADAVQESQQFVVRWDSDPLPARGRRSSTPSIAHARLEAALDGQDDLGCDAPSWDDPGTFSFRLGGRRGALLAVSPALAAVQRMLCEDPARAVAWEASGRLGEVLATTEITPVQGALPPTLAERRRHLLAQLAERAPYDVVEALDWDAELREEVRSYCQTYRRALDAAADEDARLSLLSLDTMTLSVATAGHEPIAAVIVLPLHPIRIAWLAGHDETLRGWVDALRGAGPARERRRSVDVDLARRVAPANLPFAVYGVDGSPFVYIREATLGTGIYLHPGEAEPGAAVEAVLNVLGLARVDVAAQVPPRIVGERVDAYRVAHPGQESLQILAYNAGSGELLSGALRTSVFGRPSDEDQDDVPESAEDVQVVAYSRRPSFTDPLPALTDLQREVAARTGQGARSHLVPPLGISVREDGCLASDTSAAHLGVLADLAVVEAGGQTDYPEMAASFRNLLTPASNRRFTSETGVAWRTAPALRSVGRDGAADAVDAHRSYQTALAAALGHTGRVVLTAWLGTNELASLRAAHDRADWVLTVDRNLGLDLYTSLAGTEAPYLLDYAPDFLEGLGPRLTVTTTRRDEVYRLLADAMSDLHLAAVADSVRDILAHLQVVSGRLAMRLVGRSTLATEAVSLAALMAYLRTEGRLADTIVVPVDAHQEMFGDVNSESGARRCDVILVRCTSRTLRMECVEVKSRRAAALPAALVGEIVDQLDATVSMLRDTYFRTDPPRIDAELQRARLAGVLRHHANRAHVTGLLDDRRRADAERLFERVEDGSLVPDIERRGYVVSLAGDGATFPREHRGVPIRVLTAADLGSAGFTSTGKPSPDQVPPRPVDVSPGLVPRSEESPSGAAASSTEVGATGSHRQSAPQAGRPSPRPRPVTLTAVPGRSSSPPNPSLLPEPGNEARQANHAQPDAEASSTPDDSAATTAEVVAAPADPANPPASVAEQSWPAEVDVVLGHDAHASDVRWRISTAGSPHMFVLGIPGQGKSVTTRRVLNGFAAQRLPALVLDFHGDMAAAPPAGATVLDASQGLEISPFEMRDDNHRRYPEAAWELSEVVGFVCGLGEIQQNAVYEAARELYRAHGFGSESGPTGLPSMEELAAAIVESERAGRGRNVAARLRPLTDFGLFVDRAGPGFASLLSGGVVIDVHNLMEQVQVAAGAFVLRKVYREMFRWGQSRSLRLAVVLDEAHRLAKDVTLPKIMKEGRKYGVSVVAASQGVDDFHRDVLGNAGTKVAFRCNFPQSKTVGGFLRGRAGQNMSVALEGLDVGQAYVSTPDRAEARKVYMARD</sequence>
<feature type="region of interest" description="Disordered" evidence="1">
    <location>
        <begin position="198"/>
        <end position="225"/>
    </location>
</feature>
<dbReference type="InterPro" id="IPR002789">
    <property type="entry name" value="HerA_central"/>
</dbReference>
<keyword evidence="3" id="KW-0067">ATP-binding</keyword>
<feature type="compositionally biased region" description="Low complexity" evidence="1">
    <location>
        <begin position="1156"/>
        <end position="1166"/>
    </location>
</feature>
<keyword evidence="4" id="KW-1185">Reference proteome</keyword>
<feature type="domain" description="Helicase HerA central" evidence="2">
    <location>
        <begin position="1276"/>
        <end position="1354"/>
    </location>
</feature>
<organism evidence="3 4">
    <name type="scientific">Actinomycetospora chibensis</name>
    <dbReference type="NCBI Taxonomy" id="663606"/>
    <lineage>
        <taxon>Bacteria</taxon>
        <taxon>Bacillati</taxon>
        <taxon>Actinomycetota</taxon>
        <taxon>Actinomycetes</taxon>
        <taxon>Pseudonocardiales</taxon>
        <taxon>Pseudonocardiaceae</taxon>
        <taxon>Actinomycetospora</taxon>
    </lineage>
</organism>
<dbReference type="EMBL" id="JBHSIM010000001">
    <property type="protein sequence ID" value="MFC4830872.1"/>
    <property type="molecule type" value="Genomic_DNA"/>
</dbReference>
<dbReference type="InterPro" id="IPR051162">
    <property type="entry name" value="T4SS_component"/>
</dbReference>